<dbReference type="InterPro" id="IPR011009">
    <property type="entry name" value="Kinase-like_dom_sf"/>
</dbReference>
<evidence type="ECO:0000256" key="4">
    <source>
        <dbReference type="ARBA" id="ARBA00022777"/>
    </source>
</evidence>
<dbReference type="GO" id="GO:0004674">
    <property type="term" value="F:protein serine/threonine kinase activity"/>
    <property type="evidence" value="ECO:0007669"/>
    <property type="project" value="UniProtKB-KW"/>
</dbReference>
<evidence type="ECO:0000256" key="6">
    <source>
        <dbReference type="SAM" id="MobiDB-lite"/>
    </source>
</evidence>
<evidence type="ECO:0000259" key="7">
    <source>
        <dbReference type="PROSITE" id="PS50011"/>
    </source>
</evidence>
<dbReference type="Proteomes" id="UP000620124">
    <property type="component" value="Unassembled WGS sequence"/>
</dbReference>
<proteinExistence type="predicted"/>
<dbReference type="InterPro" id="IPR000719">
    <property type="entry name" value="Prot_kinase_dom"/>
</dbReference>
<comment type="caution">
    <text evidence="8">The sequence shown here is derived from an EMBL/GenBank/DDBJ whole genome shotgun (WGS) entry which is preliminary data.</text>
</comment>
<evidence type="ECO:0000256" key="2">
    <source>
        <dbReference type="ARBA" id="ARBA00022679"/>
    </source>
</evidence>
<keyword evidence="4 8" id="KW-0418">Kinase</keyword>
<evidence type="ECO:0000256" key="3">
    <source>
        <dbReference type="ARBA" id="ARBA00022741"/>
    </source>
</evidence>
<keyword evidence="3" id="KW-0547">Nucleotide-binding</keyword>
<evidence type="ECO:0000256" key="5">
    <source>
        <dbReference type="ARBA" id="ARBA00022840"/>
    </source>
</evidence>
<feature type="compositionally biased region" description="Low complexity" evidence="6">
    <location>
        <begin position="42"/>
        <end position="64"/>
    </location>
</feature>
<dbReference type="AlphaFoldDB" id="A0A8H6YDH8"/>
<organism evidence="8 9">
    <name type="scientific">Mycena venus</name>
    <dbReference type="NCBI Taxonomy" id="2733690"/>
    <lineage>
        <taxon>Eukaryota</taxon>
        <taxon>Fungi</taxon>
        <taxon>Dikarya</taxon>
        <taxon>Basidiomycota</taxon>
        <taxon>Agaricomycotina</taxon>
        <taxon>Agaricomycetes</taxon>
        <taxon>Agaricomycetidae</taxon>
        <taxon>Agaricales</taxon>
        <taxon>Marasmiineae</taxon>
        <taxon>Mycenaceae</taxon>
        <taxon>Mycena</taxon>
    </lineage>
</organism>
<reference evidence="8" key="1">
    <citation type="submission" date="2020-05" db="EMBL/GenBank/DDBJ databases">
        <title>Mycena genomes resolve the evolution of fungal bioluminescence.</title>
        <authorList>
            <person name="Tsai I.J."/>
        </authorList>
    </citation>
    <scope>NUCLEOTIDE SEQUENCE</scope>
    <source>
        <strain evidence="8">CCC161011</strain>
    </source>
</reference>
<dbReference type="PANTHER" id="PTHR24345:SF91">
    <property type="entry name" value="SERINE_THREONINE-PROTEIN KINASE PLK4"/>
    <property type="match status" value="1"/>
</dbReference>
<dbReference type="Pfam" id="PF00069">
    <property type="entry name" value="Pkinase"/>
    <property type="match status" value="1"/>
</dbReference>
<evidence type="ECO:0000256" key="1">
    <source>
        <dbReference type="ARBA" id="ARBA00022527"/>
    </source>
</evidence>
<gene>
    <name evidence="8" type="ORF">MVEN_00817100</name>
</gene>
<dbReference type="SUPFAM" id="SSF56112">
    <property type="entry name" value="Protein kinase-like (PK-like)"/>
    <property type="match status" value="1"/>
</dbReference>
<dbReference type="GO" id="GO:0005634">
    <property type="term" value="C:nucleus"/>
    <property type="evidence" value="ECO:0007669"/>
    <property type="project" value="TreeGrafter"/>
</dbReference>
<keyword evidence="2" id="KW-0808">Transferase</keyword>
<dbReference type="OrthoDB" id="1668230at2759"/>
<protein>
    <submittedName>
        <fullName evidence="8">Protein kinase domain-containing protein</fullName>
    </submittedName>
</protein>
<name>A0A8H6YDH8_9AGAR</name>
<keyword evidence="5" id="KW-0067">ATP-binding</keyword>
<accession>A0A8H6YDH8</accession>
<keyword evidence="9" id="KW-1185">Reference proteome</keyword>
<dbReference type="SMART" id="SM00220">
    <property type="entry name" value="S_TKc"/>
    <property type="match status" value="1"/>
</dbReference>
<dbReference type="PANTHER" id="PTHR24345">
    <property type="entry name" value="SERINE/THREONINE-PROTEIN KINASE PLK"/>
    <property type="match status" value="1"/>
</dbReference>
<sequence length="442" mass="49012">MGPLPNGLAHVALSLHHRSQSQPQPIQQRMANRPVFTRGFPSSSIPTPTPTNLSPAVPGAVAPSGPKPMHVKRVTLTSKKNWWMVEMDEEEPTDISSFSSSEETAVDNIDSLYNYDHVPSDVHHSEQKVKTRQPPTPATSQPLFAPPRHPNSLFSFPTPLAYTAPKGPSNPTASLSPCAHGSASELFKCIVKKPDIIQLEINGEMQSNAQDVTVQFLAELRVYTTVPRHRNICAFLGSLENVGMVLEYIDGRTLYDVVIARPMLTERQKRDYHNQLLDGLTHLHSYGLSHGDLSLLNVQVTTGSDTVKLLDFGRSVSADSELKSPDDAPADPFLAHPTIASQPARQTEQIHPGTRPFSAPEVLRGECGDARLADAYSFGMVLVCLDRCESVDVKPWDQRKDILPKDLFDGCDVFGERAREYLRKWDAERRRLKKEDMVEIGT</sequence>
<evidence type="ECO:0000313" key="8">
    <source>
        <dbReference type="EMBL" id="KAF7357713.1"/>
    </source>
</evidence>
<feature type="domain" description="Protein kinase" evidence="7">
    <location>
        <begin position="172"/>
        <end position="442"/>
    </location>
</feature>
<dbReference type="EMBL" id="JACAZI010000006">
    <property type="protein sequence ID" value="KAF7357713.1"/>
    <property type="molecule type" value="Genomic_DNA"/>
</dbReference>
<evidence type="ECO:0000313" key="9">
    <source>
        <dbReference type="Proteomes" id="UP000620124"/>
    </source>
</evidence>
<feature type="region of interest" description="Disordered" evidence="6">
    <location>
        <begin position="122"/>
        <end position="147"/>
    </location>
</feature>
<keyword evidence="1" id="KW-0723">Serine/threonine-protein kinase</keyword>
<dbReference type="Gene3D" id="1.10.510.10">
    <property type="entry name" value="Transferase(Phosphotransferase) domain 1"/>
    <property type="match status" value="1"/>
</dbReference>
<feature type="region of interest" description="Disordered" evidence="6">
    <location>
        <begin position="42"/>
        <end position="65"/>
    </location>
</feature>
<dbReference type="GO" id="GO:0005524">
    <property type="term" value="F:ATP binding"/>
    <property type="evidence" value="ECO:0007669"/>
    <property type="project" value="UniProtKB-KW"/>
</dbReference>
<dbReference type="PROSITE" id="PS50011">
    <property type="entry name" value="PROTEIN_KINASE_DOM"/>
    <property type="match status" value="1"/>
</dbReference>